<sequence>RHLEAGLLELTGLNALPREAPGSTLFPPPRGDTARRRVPEPGSRFSPDPDSGGPPALDSAASRTVRTSGSCLGHPVGGAGQPEPLRQHPTPHSEVPVCDPHTHGGTGSHTSSIRSVSSLSDKILWASPDGRTWPYPSVFVF</sequence>
<organism evidence="2">
    <name type="scientific">Mustela putorius furo</name>
    <name type="common">European domestic ferret</name>
    <name type="synonym">Mustela furo</name>
    <dbReference type="NCBI Taxonomy" id="9669"/>
    <lineage>
        <taxon>Eukaryota</taxon>
        <taxon>Metazoa</taxon>
        <taxon>Chordata</taxon>
        <taxon>Craniata</taxon>
        <taxon>Vertebrata</taxon>
        <taxon>Euteleostomi</taxon>
        <taxon>Mammalia</taxon>
        <taxon>Eutheria</taxon>
        <taxon>Laurasiatheria</taxon>
        <taxon>Carnivora</taxon>
        <taxon>Caniformia</taxon>
        <taxon>Musteloidea</taxon>
        <taxon>Mustelidae</taxon>
        <taxon>Mustelinae</taxon>
        <taxon>Mustela</taxon>
    </lineage>
</organism>
<dbReference type="Ensembl" id="ENSMPUT00000006814.1">
    <property type="protein sequence ID" value="ENSMPUP00000006701.1"/>
    <property type="gene ID" value="ENSMPUG00000006755.1"/>
</dbReference>
<protein>
    <submittedName>
        <fullName evidence="2">Uncharacterized protein</fullName>
    </submittedName>
</protein>
<dbReference type="InParanoid" id="M3Y5V0"/>
<proteinExistence type="predicted"/>
<dbReference type="EMBL" id="AEYP01088900">
    <property type="status" value="NOT_ANNOTATED_CDS"/>
    <property type="molecule type" value="Genomic_DNA"/>
</dbReference>
<evidence type="ECO:0000313" key="2">
    <source>
        <dbReference type="Ensembl" id="ENSMPUP00000006701.1"/>
    </source>
</evidence>
<feature type="compositionally biased region" description="Polar residues" evidence="1">
    <location>
        <begin position="61"/>
        <end position="70"/>
    </location>
</feature>
<evidence type="ECO:0000256" key="1">
    <source>
        <dbReference type="SAM" id="MobiDB-lite"/>
    </source>
</evidence>
<reference evidence="2" key="1">
    <citation type="submission" date="2024-06" db="UniProtKB">
        <authorList>
            <consortium name="Ensembl"/>
        </authorList>
    </citation>
    <scope>IDENTIFICATION</scope>
</reference>
<name>M3Y5V0_MUSPF</name>
<accession>M3Y5V0</accession>
<dbReference type="EMBL" id="AEYP01088901">
    <property type="status" value="NOT_ANNOTATED_CDS"/>
    <property type="molecule type" value="Genomic_DNA"/>
</dbReference>
<feature type="region of interest" description="Disordered" evidence="1">
    <location>
        <begin position="1"/>
        <end position="114"/>
    </location>
</feature>
<dbReference type="AlphaFoldDB" id="M3Y5V0"/>
<dbReference type="HOGENOM" id="CLU_1829817_0_0_1"/>